<dbReference type="InterPro" id="IPR010908">
    <property type="entry name" value="Longin_dom"/>
</dbReference>
<comment type="similarity">
    <text evidence="2">Belongs to the synaptobrevin family.</text>
</comment>
<dbReference type="PROSITE" id="PS50859">
    <property type="entry name" value="LONGIN"/>
    <property type="match status" value="1"/>
</dbReference>
<evidence type="ECO:0000259" key="6">
    <source>
        <dbReference type="PROSITE" id="PS50859"/>
    </source>
</evidence>
<keyword evidence="3 5" id="KW-0472">Membrane</keyword>
<evidence type="ECO:0000256" key="1">
    <source>
        <dbReference type="ARBA" id="ARBA00004370"/>
    </source>
</evidence>
<dbReference type="InterPro" id="IPR044783">
    <property type="entry name" value="PHYL"/>
</dbReference>
<keyword evidence="5" id="KW-0812">Transmembrane</keyword>
<dbReference type="KEGG" id="aprc:113846348"/>
<proteinExistence type="inferred from homology"/>
<feature type="transmembrane region" description="Helical" evidence="5">
    <location>
        <begin position="251"/>
        <end position="270"/>
    </location>
</feature>
<evidence type="ECO:0000256" key="5">
    <source>
        <dbReference type="SAM" id="Phobius"/>
    </source>
</evidence>
<keyword evidence="5" id="KW-1133">Transmembrane helix</keyword>
<comment type="subcellular location">
    <subcellularLocation>
        <location evidence="1">Membrane</location>
    </subcellularLocation>
</comment>
<dbReference type="Gene3D" id="3.30.450.50">
    <property type="entry name" value="Longin domain"/>
    <property type="match status" value="1"/>
</dbReference>
<gene>
    <name evidence="8 9" type="primary">LOC113846348</name>
</gene>
<dbReference type="RefSeq" id="XP_027330290.1">
    <property type="nucleotide sequence ID" value="XM_027474489.1"/>
</dbReference>
<organism evidence="7 8">
    <name type="scientific">Abrus precatorius</name>
    <name type="common">Indian licorice</name>
    <name type="synonym">Glycine abrus</name>
    <dbReference type="NCBI Taxonomy" id="3816"/>
    <lineage>
        <taxon>Eukaryota</taxon>
        <taxon>Viridiplantae</taxon>
        <taxon>Streptophyta</taxon>
        <taxon>Embryophyta</taxon>
        <taxon>Tracheophyta</taxon>
        <taxon>Spermatophyta</taxon>
        <taxon>Magnoliopsida</taxon>
        <taxon>eudicotyledons</taxon>
        <taxon>Gunneridae</taxon>
        <taxon>Pentapetalae</taxon>
        <taxon>rosids</taxon>
        <taxon>fabids</taxon>
        <taxon>Fabales</taxon>
        <taxon>Fabaceae</taxon>
        <taxon>Papilionoideae</taxon>
        <taxon>50 kb inversion clade</taxon>
        <taxon>NPAAA clade</taxon>
        <taxon>indigoferoid/millettioid clade</taxon>
        <taxon>Abreae</taxon>
        <taxon>Abrus</taxon>
    </lineage>
</organism>
<reference evidence="8 9" key="2">
    <citation type="submission" date="2025-04" db="UniProtKB">
        <authorList>
            <consortium name="RefSeq"/>
        </authorList>
    </citation>
    <scope>IDENTIFICATION</scope>
    <source>
        <tissue evidence="8 9">Young leaves</tissue>
    </source>
</reference>
<dbReference type="PANTHER" id="PTHR47461">
    <property type="entry name" value="PHYTOLONGIN PHYL1.2"/>
    <property type="match status" value="1"/>
</dbReference>
<dbReference type="AlphaFoldDB" id="A0A8B8JGD7"/>
<name>A0A8B8JGD7_ABRPR</name>
<dbReference type="PANTHER" id="PTHR47461:SF1">
    <property type="entry name" value="PHYTOLONGIN PHYL1.2"/>
    <property type="match status" value="1"/>
</dbReference>
<feature type="compositionally biased region" description="Polar residues" evidence="4">
    <location>
        <begin position="150"/>
        <end position="166"/>
    </location>
</feature>
<evidence type="ECO:0000256" key="3">
    <source>
        <dbReference type="ARBA" id="ARBA00023136"/>
    </source>
</evidence>
<dbReference type="Proteomes" id="UP000694853">
    <property type="component" value="Unplaced"/>
</dbReference>
<dbReference type="SUPFAM" id="SSF64356">
    <property type="entry name" value="SNARE-like"/>
    <property type="match status" value="1"/>
</dbReference>
<sequence length="278" mass="31300">MNSIQNKVHYCCVYKGNHVLYAYSGGDQEVENVAALCLERAPPFHRWYFETIGKKTYGFFMEEGYIYFTIVDEGLGNSVVLRFLEHVRDEFKKLARKGSRGIFPNMNSNHIQEKLVPVIRSLITSLESVSHGSSNWRDETSSSFHVDLSPSPSNLNGQVEGGSSTKAPLLGKSGKPEKKKVKDHVIAMRDVELEEHRKSTDRGPRVDSGNLDCISQGNAGASVSLQKDMGSMRMRSAPQNIRKKWWRQVRIVLAIDAAVCIILFIIWLLICHGISCIR</sequence>
<dbReference type="InterPro" id="IPR011012">
    <property type="entry name" value="Longin-like_dom_sf"/>
</dbReference>
<feature type="domain" description="Longin" evidence="6">
    <location>
        <begin position="44"/>
        <end position="93"/>
    </location>
</feature>
<accession>A0A8B8JGD7</accession>
<protein>
    <submittedName>
        <fullName evidence="8 9">Phytolongin Phyl1.1 isoform X1</fullName>
    </submittedName>
</protein>
<evidence type="ECO:0000313" key="7">
    <source>
        <dbReference type="Proteomes" id="UP000694853"/>
    </source>
</evidence>
<feature type="region of interest" description="Disordered" evidence="4">
    <location>
        <begin position="140"/>
        <end position="176"/>
    </location>
</feature>
<evidence type="ECO:0000313" key="8">
    <source>
        <dbReference type="RefSeq" id="XP_027330289.1"/>
    </source>
</evidence>
<dbReference type="SMART" id="SM01270">
    <property type="entry name" value="Longin"/>
    <property type="match status" value="1"/>
</dbReference>
<dbReference type="OrthoDB" id="1871923at2759"/>
<evidence type="ECO:0000256" key="4">
    <source>
        <dbReference type="SAM" id="MobiDB-lite"/>
    </source>
</evidence>
<keyword evidence="7" id="KW-1185">Reference proteome</keyword>
<dbReference type="GO" id="GO:0016020">
    <property type="term" value="C:membrane"/>
    <property type="evidence" value="ECO:0007669"/>
    <property type="project" value="UniProtKB-SubCell"/>
</dbReference>
<reference evidence="7" key="1">
    <citation type="journal article" date="2019" name="Toxins">
        <title>Detection of Abrin-Like and Prepropulchellin-Like Toxin Genes and Transcripts Using Whole Genome Sequencing and Full-Length Transcript Sequencing of Abrus precatorius.</title>
        <authorList>
            <person name="Hovde B.T."/>
            <person name="Daligault H.E."/>
            <person name="Hanschen E.R."/>
            <person name="Kunde Y.A."/>
            <person name="Johnson M.B."/>
            <person name="Starkenburg S.R."/>
            <person name="Johnson S.L."/>
        </authorList>
    </citation>
    <scope>NUCLEOTIDE SEQUENCE [LARGE SCALE GENOMIC DNA]</scope>
</reference>
<dbReference type="RefSeq" id="XP_027330289.1">
    <property type="nucleotide sequence ID" value="XM_027474488.1"/>
</dbReference>
<evidence type="ECO:0000313" key="9">
    <source>
        <dbReference type="RefSeq" id="XP_027330290.1"/>
    </source>
</evidence>
<dbReference type="GeneID" id="113846348"/>
<evidence type="ECO:0000256" key="2">
    <source>
        <dbReference type="ARBA" id="ARBA00008025"/>
    </source>
</evidence>